<gene>
    <name evidence="4" type="ORF">GRFL_2722</name>
</gene>
<dbReference type="EMBL" id="CP016359">
    <property type="protein sequence ID" value="APU69446.1"/>
    <property type="molecule type" value="Genomic_DNA"/>
</dbReference>
<evidence type="ECO:0000256" key="2">
    <source>
        <dbReference type="SAM" id="SignalP"/>
    </source>
</evidence>
<dbReference type="KEGG" id="gfl:GRFL_2722"/>
<evidence type="ECO:0000313" key="5">
    <source>
        <dbReference type="Proteomes" id="UP000186230"/>
    </source>
</evidence>
<feature type="region of interest" description="Disordered" evidence="1">
    <location>
        <begin position="225"/>
        <end position="251"/>
    </location>
</feature>
<dbReference type="AlphaFoldDB" id="A0A1L7I781"/>
<feature type="domain" description="Putative beta-lactamase-inhibitor-like PepSY-like" evidence="3">
    <location>
        <begin position="42"/>
        <end position="95"/>
    </location>
</feature>
<feature type="chain" id="PRO_5043489793" evidence="2">
    <location>
        <begin position="28"/>
        <end position="251"/>
    </location>
</feature>
<keyword evidence="4" id="KW-0449">Lipoprotein</keyword>
<proteinExistence type="predicted"/>
<feature type="domain" description="Putative beta-lactamase-inhibitor-like PepSY-like" evidence="3">
    <location>
        <begin position="178"/>
        <end position="232"/>
    </location>
</feature>
<protein>
    <submittedName>
        <fullName evidence="4">Putative lipoprotein</fullName>
    </submittedName>
</protein>
<reference evidence="4 5" key="1">
    <citation type="submission" date="2016-07" db="EMBL/GenBank/DDBJ databases">
        <title>Multi-omics approach to identify versatile polysaccharide utilization systems of a marine flavobacterium Gramella flava.</title>
        <authorList>
            <person name="Tang K."/>
        </authorList>
    </citation>
    <scope>NUCLEOTIDE SEQUENCE [LARGE SCALE GENOMIC DNA]</scope>
    <source>
        <strain evidence="4 5">JLT2011</strain>
    </source>
</reference>
<dbReference type="SUPFAM" id="SSF160574">
    <property type="entry name" value="BT0923-like"/>
    <property type="match status" value="2"/>
</dbReference>
<evidence type="ECO:0000256" key="1">
    <source>
        <dbReference type="SAM" id="MobiDB-lite"/>
    </source>
</evidence>
<dbReference type="Proteomes" id="UP000186230">
    <property type="component" value="Chromosome"/>
</dbReference>
<evidence type="ECO:0000259" key="3">
    <source>
        <dbReference type="Pfam" id="PF11396"/>
    </source>
</evidence>
<keyword evidence="2" id="KW-0732">Signal</keyword>
<dbReference type="Pfam" id="PF11396">
    <property type="entry name" value="PepSY_like"/>
    <property type="match status" value="3"/>
</dbReference>
<feature type="domain" description="Putative beta-lactamase-inhibitor-like PepSY-like" evidence="3">
    <location>
        <begin position="109"/>
        <end position="162"/>
    </location>
</feature>
<dbReference type="STRING" id="1229726.GRFL_2722"/>
<dbReference type="Gene3D" id="3.40.1420.30">
    <property type="match status" value="2"/>
</dbReference>
<dbReference type="InterPro" id="IPR021533">
    <property type="entry name" value="PepSY-like"/>
</dbReference>
<accession>A0A1L7I781</accession>
<feature type="compositionally biased region" description="Acidic residues" evidence="1">
    <location>
        <begin position="237"/>
        <end position="251"/>
    </location>
</feature>
<feature type="signal peptide" evidence="2">
    <location>
        <begin position="1"/>
        <end position="27"/>
    </location>
</feature>
<evidence type="ECO:0000313" key="4">
    <source>
        <dbReference type="EMBL" id="APU69446.1"/>
    </source>
</evidence>
<dbReference type="RefSeq" id="WP_083645115.1">
    <property type="nucleotide sequence ID" value="NZ_AMRU01000015.1"/>
</dbReference>
<keyword evidence="5" id="KW-1185">Reference proteome</keyword>
<organism evidence="4 5">
    <name type="scientific">Christiangramia flava JLT2011</name>
    <dbReference type="NCBI Taxonomy" id="1229726"/>
    <lineage>
        <taxon>Bacteria</taxon>
        <taxon>Pseudomonadati</taxon>
        <taxon>Bacteroidota</taxon>
        <taxon>Flavobacteriia</taxon>
        <taxon>Flavobacteriales</taxon>
        <taxon>Flavobacteriaceae</taxon>
        <taxon>Christiangramia</taxon>
    </lineage>
</organism>
<dbReference type="OrthoDB" id="710080at2"/>
<dbReference type="PROSITE" id="PS51257">
    <property type="entry name" value="PROKAR_LIPOPROTEIN"/>
    <property type="match status" value="1"/>
</dbReference>
<name>A0A1L7I781_9FLAO</name>
<sequence length="251" mass="27915">MKNLTTLTLTVCGLLLLSACSSEEENATEDNLNAIAFTADAHVRTSSLPQSILEFITNNYPGLTIIEAEVEDNNNFEITLSDNTELIFDSQGNFLGEDRDEEDDFGDEDLEVSELPENILDFIDEHFPGVGIDEAERESNGHYEIELDNGIELIFDVNGNFLGIAHDENEDDDDQDDTDIHPDNLPQAIKDYISANYPEETIIEAEIEDDGSYEVTLDNGIELEFDEDGNFVSAEDGNGEDDDDQGEDEND</sequence>